<dbReference type="Pfam" id="PF04134">
    <property type="entry name" value="DCC1-like"/>
    <property type="match status" value="1"/>
</dbReference>
<proteinExistence type="predicted"/>
<keyword evidence="2" id="KW-1185">Reference proteome</keyword>
<dbReference type="EMBL" id="CP023483">
    <property type="protein sequence ID" value="ATF25202.1"/>
    <property type="molecule type" value="Genomic_DNA"/>
</dbReference>
<dbReference type="OrthoDB" id="9785438at2"/>
<accession>A0A1D2K6U2</accession>
<dbReference type="Proteomes" id="UP000243591">
    <property type="component" value="Chromosome"/>
</dbReference>
<dbReference type="AlphaFoldDB" id="A0A1D2K6U2"/>
<dbReference type="GO" id="GO:0015035">
    <property type="term" value="F:protein-disulfide reductase activity"/>
    <property type="evidence" value="ECO:0007669"/>
    <property type="project" value="InterPro"/>
</dbReference>
<dbReference type="RefSeq" id="WP_069125251.1">
    <property type="nucleotide sequence ID" value="NZ_CBCPHX010000003.1"/>
</dbReference>
<dbReference type="PANTHER" id="PTHR33639">
    <property type="entry name" value="THIOL-DISULFIDE OXIDOREDUCTASE DCC"/>
    <property type="match status" value="1"/>
</dbReference>
<evidence type="ECO:0000313" key="2">
    <source>
        <dbReference type="Proteomes" id="UP000243591"/>
    </source>
</evidence>
<reference evidence="1 2" key="1">
    <citation type="submission" date="2017-09" db="EMBL/GenBank/DDBJ databases">
        <title>Complete Genome Sequences of Two Strains of the Meat Spoilage Bacterium Brochothrix thermosphacta Isolated from Ground Chicken.</title>
        <authorList>
            <person name="Paoli G.C."/>
            <person name="Wijey C."/>
            <person name="Chen C.-Y."/>
            <person name="Nguyen L."/>
            <person name="Yan X."/>
            <person name="Irwin P.L."/>
        </authorList>
    </citation>
    <scope>NUCLEOTIDE SEQUENCE [LARGE SCALE GENOMIC DNA]</scope>
    <source>
        <strain evidence="1 2">BI</strain>
    </source>
</reference>
<sequence length="127" mass="14897">MPLLAFDGECLLCHSFIRVLLRLDRKEIFQLTSIDSDYFKERIKKQPVDVTIDSVILFSDTSVYYESTAIIETLRQLPFIGRLAPLGYLIPKGIRDKLYRLIAKHRKKKTLPLVCPLVPLEWRHRIK</sequence>
<dbReference type="STRING" id="2756.BFR44_01865"/>
<evidence type="ECO:0000313" key="1">
    <source>
        <dbReference type="EMBL" id="ATF25202.1"/>
    </source>
</evidence>
<dbReference type="InterPro" id="IPR007263">
    <property type="entry name" value="DCC1-like"/>
</dbReference>
<gene>
    <name evidence="1" type="ORF">CNY62_01710</name>
</gene>
<protein>
    <submittedName>
        <fullName evidence="1">DUF393 domain-containing protein</fullName>
    </submittedName>
</protein>
<organism evidence="1 2">
    <name type="scientific">Brochothrix thermosphacta</name>
    <name type="common">Microbacterium thermosphactum</name>
    <dbReference type="NCBI Taxonomy" id="2756"/>
    <lineage>
        <taxon>Bacteria</taxon>
        <taxon>Bacillati</taxon>
        <taxon>Bacillota</taxon>
        <taxon>Bacilli</taxon>
        <taxon>Bacillales</taxon>
        <taxon>Listeriaceae</taxon>
        <taxon>Brochothrix</taxon>
    </lineage>
</organism>
<dbReference type="KEGG" id="bths:CNY62_01710"/>
<name>A0A1D2K6U2_BROTH</name>
<dbReference type="GeneID" id="66538196"/>
<dbReference type="InterPro" id="IPR052927">
    <property type="entry name" value="DCC_oxidoreductase"/>
</dbReference>
<dbReference type="PANTHER" id="PTHR33639:SF2">
    <property type="entry name" value="DUF393 DOMAIN-CONTAINING PROTEIN"/>
    <property type="match status" value="1"/>
</dbReference>